<organism evidence="1">
    <name type="scientific">Cladocopium goreaui</name>
    <dbReference type="NCBI Taxonomy" id="2562237"/>
    <lineage>
        <taxon>Eukaryota</taxon>
        <taxon>Sar</taxon>
        <taxon>Alveolata</taxon>
        <taxon>Dinophyceae</taxon>
        <taxon>Suessiales</taxon>
        <taxon>Symbiodiniaceae</taxon>
        <taxon>Cladocopium</taxon>
    </lineage>
</organism>
<evidence type="ECO:0000313" key="2">
    <source>
        <dbReference type="EMBL" id="CAL1164960.1"/>
    </source>
</evidence>
<gene>
    <name evidence="1" type="ORF">C1SCF055_LOCUS36734</name>
</gene>
<dbReference type="OrthoDB" id="449265at2759"/>
<dbReference type="AlphaFoldDB" id="A0A9P1DJT5"/>
<sequence>MVTNVVEILAYFMDCPAERGKGKFKGGKGAAKGKGRPGKGWGLGVTNFSAMGSLARRIDPADGKVYTWEELRSFYAPTYTKKQTEVYWEGCPPAGGSGMQGAEW</sequence>
<dbReference type="EMBL" id="CAMXCT030005159">
    <property type="protein sequence ID" value="CAL4798897.1"/>
    <property type="molecule type" value="Genomic_DNA"/>
</dbReference>
<evidence type="ECO:0000313" key="3">
    <source>
        <dbReference type="EMBL" id="CAL4798897.1"/>
    </source>
</evidence>
<evidence type="ECO:0000313" key="4">
    <source>
        <dbReference type="Proteomes" id="UP001152797"/>
    </source>
</evidence>
<dbReference type="EMBL" id="CAMXCT010005159">
    <property type="protein sequence ID" value="CAI4011585.1"/>
    <property type="molecule type" value="Genomic_DNA"/>
</dbReference>
<reference evidence="1" key="1">
    <citation type="submission" date="2022-10" db="EMBL/GenBank/DDBJ databases">
        <authorList>
            <person name="Chen Y."/>
            <person name="Dougan E. K."/>
            <person name="Chan C."/>
            <person name="Rhodes N."/>
            <person name="Thang M."/>
        </authorList>
    </citation>
    <scope>NUCLEOTIDE SEQUENCE</scope>
</reference>
<proteinExistence type="predicted"/>
<protein>
    <submittedName>
        <fullName evidence="3">Malate dehydrogenase</fullName>
    </submittedName>
</protein>
<reference evidence="2" key="2">
    <citation type="submission" date="2024-04" db="EMBL/GenBank/DDBJ databases">
        <authorList>
            <person name="Chen Y."/>
            <person name="Shah S."/>
            <person name="Dougan E. K."/>
            <person name="Thang M."/>
            <person name="Chan C."/>
        </authorList>
    </citation>
    <scope>NUCLEOTIDE SEQUENCE [LARGE SCALE GENOMIC DNA]</scope>
</reference>
<keyword evidence="4" id="KW-1185">Reference proteome</keyword>
<comment type="caution">
    <text evidence="1">The sequence shown here is derived from an EMBL/GenBank/DDBJ whole genome shotgun (WGS) entry which is preliminary data.</text>
</comment>
<evidence type="ECO:0000313" key="1">
    <source>
        <dbReference type="EMBL" id="CAI4011585.1"/>
    </source>
</evidence>
<dbReference type="Proteomes" id="UP001152797">
    <property type="component" value="Unassembled WGS sequence"/>
</dbReference>
<name>A0A9P1DJT5_9DINO</name>
<accession>A0A9P1DJT5</accession>
<dbReference type="EMBL" id="CAMXCT020005159">
    <property type="protein sequence ID" value="CAL1164960.1"/>
    <property type="molecule type" value="Genomic_DNA"/>
</dbReference>